<feature type="compositionally biased region" description="Basic and acidic residues" evidence="1">
    <location>
        <begin position="23"/>
        <end position="34"/>
    </location>
</feature>
<dbReference type="Proteomes" id="UP000194221">
    <property type="component" value="Unassembled WGS sequence"/>
</dbReference>
<organism evidence="2 3">
    <name type="scientific">Tenacibaculum holothuriorum</name>
    <dbReference type="NCBI Taxonomy" id="1635173"/>
    <lineage>
        <taxon>Bacteria</taxon>
        <taxon>Pseudomonadati</taxon>
        <taxon>Bacteroidota</taxon>
        <taxon>Flavobacteriia</taxon>
        <taxon>Flavobacteriales</taxon>
        <taxon>Flavobacteriaceae</taxon>
        <taxon>Tenacibaculum</taxon>
    </lineage>
</organism>
<protein>
    <submittedName>
        <fullName evidence="2">Uncharacterized protein</fullName>
    </submittedName>
</protein>
<gene>
    <name evidence="2" type="ORF">WH52_02185</name>
</gene>
<evidence type="ECO:0000313" key="2">
    <source>
        <dbReference type="EMBL" id="OSY89465.1"/>
    </source>
</evidence>
<evidence type="ECO:0000313" key="3">
    <source>
        <dbReference type="Proteomes" id="UP000194221"/>
    </source>
</evidence>
<sequence>MPPAQAHNDILVYEDVLEHLDVDTEHEEEHHKNDTEEEKETEHHHHCTTVSLSLDFIPVENSFEIIPFVEIQKQNSFYQIPQYTSYLSGVFQPPKN</sequence>
<keyword evidence="3" id="KW-1185">Reference proteome</keyword>
<name>A0A1Y2PGA4_9FLAO</name>
<feature type="region of interest" description="Disordered" evidence="1">
    <location>
        <begin position="23"/>
        <end position="46"/>
    </location>
</feature>
<dbReference type="EMBL" id="LAPZ01000001">
    <property type="protein sequence ID" value="OSY89465.1"/>
    <property type="molecule type" value="Genomic_DNA"/>
</dbReference>
<comment type="caution">
    <text evidence="2">The sequence shown here is derived from an EMBL/GenBank/DDBJ whole genome shotgun (WGS) entry which is preliminary data.</text>
</comment>
<evidence type="ECO:0000256" key="1">
    <source>
        <dbReference type="SAM" id="MobiDB-lite"/>
    </source>
</evidence>
<proteinExistence type="predicted"/>
<accession>A0A1Y2PGA4</accession>
<dbReference type="InParanoid" id="A0A1Y2PGA4"/>
<dbReference type="STRING" id="1635173.WH52_02185"/>
<reference evidence="2 3" key="1">
    <citation type="submission" date="2015-03" db="EMBL/GenBank/DDBJ databases">
        <title>Genome sequence of Tenacibaculum sp. S2-2, isolated from intestinal microbiota of sea cucumber, Apostichopus japonicas.</title>
        <authorList>
            <person name="Shao Z."/>
            <person name="Wang L."/>
            <person name="Li X."/>
        </authorList>
    </citation>
    <scope>NUCLEOTIDE SEQUENCE [LARGE SCALE GENOMIC DNA]</scope>
    <source>
        <strain evidence="2 3">S2-2</strain>
    </source>
</reference>
<dbReference type="AlphaFoldDB" id="A0A1Y2PGA4"/>